<keyword evidence="1" id="KW-0812">Transmembrane</keyword>
<reference evidence="2 3" key="1">
    <citation type="journal article" date="2011" name="J. Microbiol.">
        <title>Bacillus kyonggiensis sp. nov., isolated from soil of a lettuce field.</title>
        <authorList>
            <person name="Dong K."/>
            <person name="Lee S."/>
        </authorList>
    </citation>
    <scope>NUCLEOTIDE SEQUENCE [LARGE SCALE GENOMIC DNA]</scope>
    <source>
        <strain evidence="2 3">NB22</strain>
    </source>
</reference>
<gene>
    <name evidence="2" type="ORF">FA727_20700</name>
</gene>
<dbReference type="OrthoDB" id="6400183at2"/>
<accession>A0A4U1D194</accession>
<keyword evidence="2" id="KW-0238">DNA-binding</keyword>
<keyword evidence="3" id="KW-1185">Reference proteome</keyword>
<dbReference type="Pfam" id="PF06695">
    <property type="entry name" value="Sm_multidrug_ex"/>
    <property type="match status" value="1"/>
</dbReference>
<feature type="transmembrane region" description="Helical" evidence="1">
    <location>
        <begin position="127"/>
        <end position="150"/>
    </location>
</feature>
<organism evidence="2 3">
    <name type="scientific">Robertmurraya kyonggiensis</name>
    <dbReference type="NCBI Taxonomy" id="1037680"/>
    <lineage>
        <taxon>Bacteria</taxon>
        <taxon>Bacillati</taxon>
        <taxon>Bacillota</taxon>
        <taxon>Bacilli</taxon>
        <taxon>Bacillales</taxon>
        <taxon>Bacillaceae</taxon>
        <taxon>Robertmurraya</taxon>
    </lineage>
</organism>
<dbReference type="Proteomes" id="UP000307756">
    <property type="component" value="Unassembled WGS sequence"/>
</dbReference>
<name>A0A4U1D194_9BACI</name>
<protein>
    <submittedName>
        <fullName evidence="2">DNA-binding protein</fullName>
    </submittedName>
</protein>
<sequence>MILEYLQEWSYFAVFFLSAIPWVESAAVVVLAIAFGLSPIPSTILAFAGNWLVVVIVVLLFDRWQEWRNRKRAEKGIQKEDNKKRARAHGIFVKYGLPGLAFLGPLLIGTEIAAAFAMIFKAPRKNVLIWMTISLAVWTILFATATYYGFNILG</sequence>
<evidence type="ECO:0000256" key="1">
    <source>
        <dbReference type="SAM" id="Phobius"/>
    </source>
</evidence>
<proteinExistence type="predicted"/>
<dbReference type="GO" id="GO:0003677">
    <property type="term" value="F:DNA binding"/>
    <property type="evidence" value="ECO:0007669"/>
    <property type="project" value="UniProtKB-KW"/>
</dbReference>
<dbReference type="EMBL" id="SWBM01000007">
    <property type="protein sequence ID" value="TKC14927.1"/>
    <property type="molecule type" value="Genomic_DNA"/>
</dbReference>
<dbReference type="RefSeq" id="WP_136833399.1">
    <property type="nucleotide sequence ID" value="NZ_SWBM01000007.1"/>
</dbReference>
<comment type="caution">
    <text evidence="2">The sequence shown here is derived from an EMBL/GenBank/DDBJ whole genome shotgun (WGS) entry which is preliminary data.</text>
</comment>
<evidence type="ECO:0000313" key="3">
    <source>
        <dbReference type="Proteomes" id="UP000307756"/>
    </source>
</evidence>
<feature type="transmembrane region" description="Helical" evidence="1">
    <location>
        <begin position="12"/>
        <end position="37"/>
    </location>
</feature>
<keyword evidence="1" id="KW-1133">Transmembrane helix</keyword>
<dbReference type="InterPro" id="IPR009577">
    <property type="entry name" value="Sm_multidrug_ex"/>
</dbReference>
<evidence type="ECO:0000313" key="2">
    <source>
        <dbReference type="EMBL" id="TKC14927.1"/>
    </source>
</evidence>
<feature type="transmembrane region" description="Helical" evidence="1">
    <location>
        <begin position="100"/>
        <end position="120"/>
    </location>
</feature>
<feature type="transmembrane region" description="Helical" evidence="1">
    <location>
        <begin position="44"/>
        <end position="61"/>
    </location>
</feature>
<dbReference type="AlphaFoldDB" id="A0A4U1D194"/>
<keyword evidence="1" id="KW-0472">Membrane</keyword>